<evidence type="ECO:0000313" key="4">
    <source>
        <dbReference type="EMBL" id="ASJ24678.1"/>
    </source>
</evidence>
<dbReference type="InterPro" id="IPR052158">
    <property type="entry name" value="INH-QAR"/>
</dbReference>
<gene>
    <name evidence="4" type="ORF">LHGZ1_1847</name>
</gene>
<dbReference type="OrthoDB" id="9794896at2"/>
<dbReference type="GO" id="GO:0043565">
    <property type="term" value="F:sequence-specific DNA binding"/>
    <property type="evidence" value="ECO:0007669"/>
    <property type="project" value="InterPro"/>
</dbReference>
<dbReference type="InterPro" id="IPR002818">
    <property type="entry name" value="DJ-1/PfpI"/>
</dbReference>
<evidence type="ECO:0000256" key="2">
    <source>
        <dbReference type="ARBA" id="ARBA00023163"/>
    </source>
</evidence>
<sequence length="312" mass="34274">MTGIFFVLTPNYLVLDHAGMAEAMRIAIDEGAALSLHTVGPVADCINSLGLVSRLDPLPALIPEQAMLVLVGTMDEDRDYSTPAALQVIDWLRQVTRADTRITCICSGALLAARAGLLDGHRCTTHHRLTDRLARLAPLARVEENRIFVEDGRVATSAGITAGIDLALWLIESLASSVVAARVARRMVVYVRRDGCMAQQSPWMAHRNHLHPALHKAQDLIADNPAQRWTLEQLADRVHVSARHLARLFRIHAGTSLVEYRHSLQIGIARACLARGATVAEASETAGFASARDFRRVWQQREEGTPASVRQR</sequence>
<dbReference type="Pfam" id="PF01965">
    <property type="entry name" value="DJ-1_PfpI"/>
    <property type="match status" value="1"/>
</dbReference>
<dbReference type="SMART" id="SM00342">
    <property type="entry name" value="HTH_ARAC"/>
    <property type="match status" value="1"/>
</dbReference>
<dbReference type="InterPro" id="IPR009057">
    <property type="entry name" value="Homeodomain-like_sf"/>
</dbReference>
<dbReference type="Gene3D" id="1.10.10.60">
    <property type="entry name" value="Homeodomain-like"/>
    <property type="match status" value="1"/>
</dbReference>
<reference evidence="5" key="1">
    <citation type="submission" date="2017-06" db="EMBL/GenBank/DDBJ databases">
        <title>Whole genome sequence of Laribacter hongkongensis LHGZ1.</title>
        <authorList>
            <person name="Chen D."/>
            <person name="Wu H."/>
            <person name="Chen J."/>
        </authorList>
    </citation>
    <scope>NUCLEOTIDE SEQUENCE [LARGE SCALE GENOMIC DNA]</scope>
    <source>
        <strain evidence="5">LHGZ1</strain>
    </source>
</reference>
<keyword evidence="1" id="KW-0805">Transcription regulation</keyword>
<evidence type="ECO:0000256" key="1">
    <source>
        <dbReference type="ARBA" id="ARBA00023015"/>
    </source>
</evidence>
<dbReference type="Proteomes" id="UP000197424">
    <property type="component" value="Chromosome"/>
</dbReference>
<dbReference type="Gene3D" id="3.40.50.880">
    <property type="match status" value="1"/>
</dbReference>
<dbReference type="InterPro" id="IPR018060">
    <property type="entry name" value="HTH_AraC"/>
</dbReference>
<dbReference type="PROSITE" id="PS01124">
    <property type="entry name" value="HTH_ARAC_FAMILY_2"/>
    <property type="match status" value="1"/>
</dbReference>
<evidence type="ECO:0000259" key="3">
    <source>
        <dbReference type="PROSITE" id="PS01124"/>
    </source>
</evidence>
<organism evidence="4 5">
    <name type="scientific">Laribacter hongkongensis</name>
    <dbReference type="NCBI Taxonomy" id="168471"/>
    <lineage>
        <taxon>Bacteria</taxon>
        <taxon>Pseudomonadati</taxon>
        <taxon>Pseudomonadota</taxon>
        <taxon>Betaproteobacteria</taxon>
        <taxon>Neisseriales</taxon>
        <taxon>Aquaspirillaceae</taxon>
        <taxon>Laribacter</taxon>
    </lineage>
</organism>
<dbReference type="InterPro" id="IPR029062">
    <property type="entry name" value="Class_I_gatase-like"/>
</dbReference>
<dbReference type="RefSeq" id="WP_088860872.1">
    <property type="nucleotide sequence ID" value="NZ_CP022115.1"/>
</dbReference>
<dbReference type="PANTHER" id="PTHR43130">
    <property type="entry name" value="ARAC-FAMILY TRANSCRIPTIONAL REGULATOR"/>
    <property type="match status" value="1"/>
</dbReference>
<feature type="domain" description="HTH araC/xylS-type" evidence="3">
    <location>
        <begin position="215"/>
        <end position="312"/>
    </location>
</feature>
<dbReference type="AlphaFoldDB" id="A0A248LIV1"/>
<accession>A0A248LIV1</accession>
<dbReference type="GO" id="GO:0003700">
    <property type="term" value="F:DNA-binding transcription factor activity"/>
    <property type="evidence" value="ECO:0007669"/>
    <property type="project" value="InterPro"/>
</dbReference>
<name>A0A248LIV1_9NEIS</name>
<dbReference type="PANTHER" id="PTHR43130:SF3">
    <property type="entry name" value="HTH-TYPE TRANSCRIPTIONAL REGULATOR RV1931C"/>
    <property type="match status" value="1"/>
</dbReference>
<dbReference type="SUPFAM" id="SSF52317">
    <property type="entry name" value="Class I glutamine amidotransferase-like"/>
    <property type="match status" value="1"/>
</dbReference>
<dbReference type="SUPFAM" id="SSF46689">
    <property type="entry name" value="Homeodomain-like"/>
    <property type="match status" value="1"/>
</dbReference>
<protein>
    <submittedName>
        <fullName evidence="4">AraC family transcriptional regulator</fullName>
    </submittedName>
</protein>
<keyword evidence="2" id="KW-0804">Transcription</keyword>
<dbReference type="EMBL" id="CP022115">
    <property type="protein sequence ID" value="ASJ24678.1"/>
    <property type="molecule type" value="Genomic_DNA"/>
</dbReference>
<proteinExistence type="predicted"/>
<dbReference type="Pfam" id="PF12833">
    <property type="entry name" value="HTH_18"/>
    <property type="match status" value="1"/>
</dbReference>
<evidence type="ECO:0000313" key="5">
    <source>
        <dbReference type="Proteomes" id="UP000197424"/>
    </source>
</evidence>